<dbReference type="PANTHER" id="PTHR45915">
    <property type="entry name" value="TRANSCRIPTION INTERMEDIARY FACTOR"/>
    <property type="match status" value="1"/>
</dbReference>
<dbReference type="Proteomes" id="UP000887567">
    <property type="component" value="Unplaced"/>
</dbReference>
<accession>A0A913XCJ8</accession>
<comment type="subcellular location">
    <subcellularLocation>
        <location evidence="1">Nucleus</location>
    </subcellularLocation>
</comment>
<reference evidence="6" key="1">
    <citation type="submission" date="2022-11" db="UniProtKB">
        <authorList>
            <consortium name="EnsemblMetazoa"/>
        </authorList>
    </citation>
    <scope>IDENTIFICATION</scope>
</reference>
<dbReference type="InterPro" id="IPR013083">
    <property type="entry name" value="Znf_RING/FYVE/PHD"/>
</dbReference>
<dbReference type="GO" id="GO:0008270">
    <property type="term" value="F:zinc ion binding"/>
    <property type="evidence" value="ECO:0007669"/>
    <property type="project" value="UniProtKB-KW"/>
</dbReference>
<keyword evidence="3" id="KW-0863">Zinc-finger</keyword>
<evidence type="ECO:0000256" key="2">
    <source>
        <dbReference type="ARBA" id="ARBA00022723"/>
    </source>
</evidence>
<proteinExistence type="predicted"/>
<keyword evidence="7" id="KW-1185">Reference proteome</keyword>
<sequence length="153" mass="16986">NAENDVKENGDTNPLSIAATRLAALEQAIERRYFKHPFRDDKLQIPSNIGTALAPGEVPTDASNVEEYPTKTPAAKLNITPALRTWRNAVAGVTNASQLSMCMTLFTSCIAWEKSIMKVFCQMCRKGDNEELLLLCDACDRGYHTYCCTVSYM</sequence>
<dbReference type="RefSeq" id="XP_020902405.2">
    <property type="nucleotide sequence ID" value="XM_021046746.2"/>
</dbReference>
<dbReference type="InterPro" id="IPR019787">
    <property type="entry name" value="Znf_PHD-finger"/>
</dbReference>
<name>A0A913XCJ8_EXADI</name>
<dbReference type="InterPro" id="IPR011011">
    <property type="entry name" value="Znf_FYVE_PHD"/>
</dbReference>
<dbReference type="Pfam" id="PF00628">
    <property type="entry name" value="PHD"/>
    <property type="match status" value="1"/>
</dbReference>
<dbReference type="GeneID" id="110240926"/>
<dbReference type="GO" id="GO:0005634">
    <property type="term" value="C:nucleus"/>
    <property type="evidence" value="ECO:0007669"/>
    <property type="project" value="UniProtKB-SubCell"/>
</dbReference>
<keyword evidence="2" id="KW-0479">Metal-binding</keyword>
<dbReference type="Gene3D" id="3.30.40.10">
    <property type="entry name" value="Zinc/RING finger domain, C3HC4 (zinc finger)"/>
    <property type="match status" value="1"/>
</dbReference>
<dbReference type="PANTHER" id="PTHR45915:SF2">
    <property type="entry name" value="TOUTATIS, ISOFORM E"/>
    <property type="match status" value="1"/>
</dbReference>
<protein>
    <recommendedName>
        <fullName evidence="5">PHD-type domain-containing protein</fullName>
    </recommendedName>
</protein>
<evidence type="ECO:0000313" key="6">
    <source>
        <dbReference type="EnsemblMetazoa" id="XP_020902405.2"/>
    </source>
</evidence>
<dbReference type="KEGG" id="epa:110240926"/>
<dbReference type="OrthoDB" id="21449at2759"/>
<evidence type="ECO:0000313" key="7">
    <source>
        <dbReference type="Proteomes" id="UP000887567"/>
    </source>
</evidence>
<feature type="domain" description="PHD-type" evidence="5">
    <location>
        <begin position="121"/>
        <end position="150"/>
    </location>
</feature>
<evidence type="ECO:0000259" key="5">
    <source>
        <dbReference type="Pfam" id="PF00628"/>
    </source>
</evidence>
<dbReference type="EnsemblMetazoa" id="XM_021046746.2">
    <property type="protein sequence ID" value="XP_020902405.2"/>
    <property type="gene ID" value="LOC110240926"/>
</dbReference>
<evidence type="ECO:0000256" key="4">
    <source>
        <dbReference type="ARBA" id="ARBA00022833"/>
    </source>
</evidence>
<organism evidence="6 7">
    <name type="scientific">Exaiptasia diaphana</name>
    <name type="common">Tropical sea anemone</name>
    <name type="synonym">Aiptasia pulchella</name>
    <dbReference type="NCBI Taxonomy" id="2652724"/>
    <lineage>
        <taxon>Eukaryota</taxon>
        <taxon>Metazoa</taxon>
        <taxon>Cnidaria</taxon>
        <taxon>Anthozoa</taxon>
        <taxon>Hexacorallia</taxon>
        <taxon>Actiniaria</taxon>
        <taxon>Aiptasiidae</taxon>
        <taxon>Exaiptasia</taxon>
    </lineage>
</organism>
<dbReference type="AlphaFoldDB" id="A0A913XCJ8"/>
<evidence type="ECO:0000256" key="3">
    <source>
        <dbReference type="ARBA" id="ARBA00022771"/>
    </source>
</evidence>
<evidence type="ECO:0000256" key="1">
    <source>
        <dbReference type="ARBA" id="ARBA00004123"/>
    </source>
</evidence>
<dbReference type="GO" id="GO:0000785">
    <property type="term" value="C:chromatin"/>
    <property type="evidence" value="ECO:0007669"/>
    <property type="project" value="TreeGrafter"/>
</dbReference>
<keyword evidence="4" id="KW-0862">Zinc</keyword>
<dbReference type="SUPFAM" id="SSF57903">
    <property type="entry name" value="FYVE/PHD zinc finger"/>
    <property type="match status" value="1"/>
</dbReference>